<gene>
    <name evidence="3" type="ORF">NTEN_LOCUS3864</name>
</gene>
<organism evidence="3 4">
    <name type="scientific">Nesidiocoris tenuis</name>
    <dbReference type="NCBI Taxonomy" id="355587"/>
    <lineage>
        <taxon>Eukaryota</taxon>
        <taxon>Metazoa</taxon>
        <taxon>Ecdysozoa</taxon>
        <taxon>Arthropoda</taxon>
        <taxon>Hexapoda</taxon>
        <taxon>Insecta</taxon>
        <taxon>Pterygota</taxon>
        <taxon>Neoptera</taxon>
        <taxon>Paraneoptera</taxon>
        <taxon>Hemiptera</taxon>
        <taxon>Heteroptera</taxon>
        <taxon>Panheteroptera</taxon>
        <taxon>Cimicomorpha</taxon>
        <taxon>Miridae</taxon>
        <taxon>Dicyphina</taxon>
        <taxon>Nesidiocoris</taxon>
    </lineage>
</organism>
<feature type="signal peptide" evidence="2">
    <location>
        <begin position="1"/>
        <end position="19"/>
    </location>
</feature>
<evidence type="ECO:0000313" key="4">
    <source>
        <dbReference type="Proteomes" id="UP000479000"/>
    </source>
</evidence>
<feature type="transmembrane region" description="Helical" evidence="1">
    <location>
        <begin position="153"/>
        <end position="171"/>
    </location>
</feature>
<keyword evidence="1" id="KW-0812">Transmembrane</keyword>
<feature type="chain" id="PRO_5026296157" description="Osiris 18" evidence="2">
    <location>
        <begin position="20"/>
        <end position="241"/>
    </location>
</feature>
<feature type="transmembrane region" description="Helical" evidence="1">
    <location>
        <begin position="178"/>
        <end position="199"/>
    </location>
</feature>
<dbReference type="Proteomes" id="UP000479000">
    <property type="component" value="Unassembled WGS sequence"/>
</dbReference>
<protein>
    <recommendedName>
        <fullName evidence="5">Osiris 18</fullName>
    </recommendedName>
</protein>
<dbReference type="GO" id="GO:0016020">
    <property type="term" value="C:membrane"/>
    <property type="evidence" value="ECO:0007669"/>
    <property type="project" value="TreeGrafter"/>
</dbReference>
<proteinExistence type="predicted"/>
<dbReference type="Pfam" id="PF07898">
    <property type="entry name" value="DUF1676"/>
    <property type="match status" value="1"/>
</dbReference>
<evidence type="ECO:0008006" key="5">
    <source>
        <dbReference type="Google" id="ProtNLM"/>
    </source>
</evidence>
<dbReference type="PANTHER" id="PTHR21879">
    <property type="entry name" value="FI03362P-RELATED-RELATED"/>
    <property type="match status" value="1"/>
</dbReference>
<dbReference type="EMBL" id="CADCXU010005884">
    <property type="protein sequence ID" value="CAA9997570.1"/>
    <property type="molecule type" value="Genomic_DNA"/>
</dbReference>
<dbReference type="InterPro" id="IPR012464">
    <property type="entry name" value="DUF1676"/>
</dbReference>
<evidence type="ECO:0000256" key="2">
    <source>
        <dbReference type="SAM" id="SignalP"/>
    </source>
</evidence>
<evidence type="ECO:0000256" key="1">
    <source>
        <dbReference type="SAM" id="Phobius"/>
    </source>
</evidence>
<keyword evidence="1" id="KW-0472">Membrane</keyword>
<accession>A0A6H5G493</accession>
<evidence type="ECO:0000313" key="3">
    <source>
        <dbReference type="EMBL" id="CAA9997570.1"/>
    </source>
</evidence>
<dbReference type="PANTHER" id="PTHR21879:SF15">
    <property type="entry name" value="OSIRIS 21"/>
    <property type="match status" value="1"/>
</dbReference>
<keyword evidence="4" id="KW-1185">Reference proteome</keyword>
<sequence>MSCLKYVAILAALTSAVYAAAIDESNQESPAMKSRALNKRLFNFIHRKFWASVVGNVLDRCLSNDDPTTCLEEEAANALGRALRTDSLVFAPGVSLKRSPDVARFDEREGRAVEQLAPYDKMWYNLEKMLATRSININLGEVVGEARGKKKKYAQYFAIALATAAAILVPLKLKLIAWMAATALMTGKLALVIASLVGLKKLVSKPHEETTHVHYDGHRSDPNSHVLAYAGQAPGTIEYPA</sequence>
<keyword evidence="2" id="KW-0732">Signal</keyword>
<reference evidence="3 4" key="1">
    <citation type="submission" date="2020-02" db="EMBL/GenBank/DDBJ databases">
        <authorList>
            <person name="Ferguson B K."/>
        </authorList>
    </citation>
    <scope>NUCLEOTIDE SEQUENCE [LARGE SCALE GENOMIC DNA]</scope>
</reference>
<name>A0A6H5G493_9HEMI</name>
<dbReference type="OrthoDB" id="6619071at2759"/>
<dbReference type="AlphaFoldDB" id="A0A6H5G493"/>
<keyword evidence="1" id="KW-1133">Transmembrane helix</keyword>